<feature type="non-terminal residue" evidence="2">
    <location>
        <position position="132"/>
    </location>
</feature>
<evidence type="ECO:0000256" key="1">
    <source>
        <dbReference type="PROSITE-ProRule" id="PRU10141"/>
    </source>
</evidence>
<keyword evidence="3" id="KW-1185">Reference proteome</keyword>
<name>A0ABN7W9K6_GIGMA</name>
<accession>A0ABN7W9K6</accession>
<dbReference type="EMBL" id="CAJVQB010035454">
    <property type="protein sequence ID" value="CAG8822558.1"/>
    <property type="molecule type" value="Genomic_DNA"/>
</dbReference>
<gene>
    <name evidence="2" type="ORF">GMARGA_LOCUS28122</name>
</gene>
<sequence>MKLYSNCVYCPRRPTKTKLIKNFTSEDPTGTPLRFVVTDDPTNSSLKETMSSNYPNVVISTSYFKILTEWLDNQISERLITCYDYDEFNILGKVGEGAYAEVHKAEWKDSSTVRTVALKFMKSAKSPETLHE</sequence>
<evidence type="ECO:0000313" key="3">
    <source>
        <dbReference type="Proteomes" id="UP000789901"/>
    </source>
</evidence>
<proteinExistence type="predicted"/>
<dbReference type="InterPro" id="IPR011009">
    <property type="entry name" value="Kinase-like_dom_sf"/>
</dbReference>
<dbReference type="InterPro" id="IPR017441">
    <property type="entry name" value="Protein_kinase_ATP_BS"/>
</dbReference>
<dbReference type="Proteomes" id="UP000789901">
    <property type="component" value="Unassembled WGS sequence"/>
</dbReference>
<feature type="binding site" evidence="1">
    <location>
        <position position="119"/>
    </location>
    <ligand>
        <name>ATP</name>
        <dbReference type="ChEBI" id="CHEBI:30616"/>
    </ligand>
</feature>
<dbReference type="Gene3D" id="3.30.200.20">
    <property type="entry name" value="Phosphorylase Kinase, domain 1"/>
    <property type="match status" value="1"/>
</dbReference>
<comment type="caution">
    <text evidence="2">The sequence shown here is derived from an EMBL/GenBank/DDBJ whole genome shotgun (WGS) entry which is preliminary data.</text>
</comment>
<dbReference type="PROSITE" id="PS00107">
    <property type="entry name" value="PROTEIN_KINASE_ATP"/>
    <property type="match status" value="1"/>
</dbReference>
<organism evidence="2 3">
    <name type="scientific">Gigaspora margarita</name>
    <dbReference type="NCBI Taxonomy" id="4874"/>
    <lineage>
        <taxon>Eukaryota</taxon>
        <taxon>Fungi</taxon>
        <taxon>Fungi incertae sedis</taxon>
        <taxon>Mucoromycota</taxon>
        <taxon>Glomeromycotina</taxon>
        <taxon>Glomeromycetes</taxon>
        <taxon>Diversisporales</taxon>
        <taxon>Gigasporaceae</taxon>
        <taxon>Gigaspora</taxon>
    </lineage>
</organism>
<keyword evidence="1" id="KW-0547">Nucleotide-binding</keyword>
<protein>
    <submittedName>
        <fullName evidence="2">27904_t:CDS:1</fullName>
    </submittedName>
</protein>
<reference evidence="2 3" key="1">
    <citation type="submission" date="2021-06" db="EMBL/GenBank/DDBJ databases">
        <authorList>
            <person name="Kallberg Y."/>
            <person name="Tangrot J."/>
            <person name="Rosling A."/>
        </authorList>
    </citation>
    <scope>NUCLEOTIDE SEQUENCE [LARGE SCALE GENOMIC DNA]</scope>
    <source>
        <strain evidence="2 3">120-4 pot B 10/14</strain>
    </source>
</reference>
<dbReference type="SUPFAM" id="SSF56112">
    <property type="entry name" value="Protein kinase-like (PK-like)"/>
    <property type="match status" value="1"/>
</dbReference>
<keyword evidence="1" id="KW-0067">ATP-binding</keyword>
<evidence type="ECO:0000313" key="2">
    <source>
        <dbReference type="EMBL" id="CAG8822558.1"/>
    </source>
</evidence>